<dbReference type="GO" id="GO:0050152">
    <property type="term" value="F:omega-amidase activity"/>
    <property type="evidence" value="ECO:0007669"/>
    <property type="project" value="UniProtKB-EC"/>
</dbReference>
<comment type="catalytic activity">
    <reaction evidence="4">
        <text>a monoamide of a dicarboxylate + H2O = a dicarboxylate + NH4(+)</text>
        <dbReference type="Rhea" id="RHEA:11716"/>
        <dbReference type="ChEBI" id="CHEBI:15377"/>
        <dbReference type="ChEBI" id="CHEBI:28938"/>
        <dbReference type="ChEBI" id="CHEBI:28965"/>
        <dbReference type="ChEBI" id="CHEBI:77450"/>
        <dbReference type="EC" id="3.5.1.3"/>
    </reaction>
</comment>
<dbReference type="CDD" id="cd07575">
    <property type="entry name" value="Xc-1258_like"/>
    <property type="match status" value="1"/>
</dbReference>
<sequence length="259" mass="30020">MTQETLRIAVFQFDLAWENPEINRIKIDEWLQKANRKMDVVFLPETFSTGFSMNVELAESMDGETIQWMKARCAEHQLALCGSLIIKENEQFFNRLVFVEPSGEIHFYNKRHLFTMASEESHFQPGTERLIVNYKGWRICPLICYDLRFPVWARNRNEYDILVYSANWPESRTEVWNTLLKARAIENQAYVVGANRVGVDGSNILYSGNSQLIDPKGTQLSAIADHHKGIVFAGFSHKELMEFRKKFPVLNDADSFSLQ</sequence>
<evidence type="ECO:0000256" key="5">
    <source>
        <dbReference type="ARBA" id="ARBA00072139"/>
    </source>
</evidence>
<dbReference type="FunFam" id="3.60.110.10:FF:000004">
    <property type="entry name" value="Carbon-nitrogen hydrolase"/>
    <property type="match status" value="1"/>
</dbReference>
<dbReference type="NCBIfam" id="NF007757">
    <property type="entry name" value="PRK10438.1"/>
    <property type="match status" value="1"/>
</dbReference>
<dbReference type="EC" id="3.5.1.3" evidence="3"/>
<comment type="similarity">
    <text evidence="1">Belongs to the carbon-nitrogen hydrolase superfamily. NIT1/NIT2 family.</text>
</comment>
<dbReference type="InterPro" id="IPR052737">
    <property type="entry name" value="Omega-amidase_YafV"/>
</dbReference>
<dbReference type="Pfam" id="PF00795">
    <property type="entry name" value="CN_hydrolase"/>
    <property type="match status" value="1"/>
</dbReference>
<evidence type="ECO:0000256" key="1">
    <source>
        <dbReference type="ARBA" id="ARBA00010613"/>
    </source>
</evidence>
<dbReference type="PROSITE" id="PS50263">
    <property type="entry name" value="CN_HYDROLASE"/>
    <property type="match status" value="1"/>
</dbReference>
<dbReference type="InterPro" id="IPR003010">
    <property type="entry name" value="C-N_Hydrolase"/>
</dbReference>
<dbReference type="SUPFAM" id="SSF56317">
    <property type="entry name" value="Carbon-nitrogen hydrolase"/>
    <property type="match status" value="1"/>
</dbReference>
<feature type="domain" description="CN hydrolase" evidence="6">
    <location>
        <begin position="6"/>
        <end position="237"/>
    </location>
</feature>
<evidence type="ECO:0000313" key="7">
    <source>
        <dbReference type="EMBL" id="BBE20319.1"/>
    </source>
</evidence>
<keyword evidence="2" id="KW-0378">Hydrolase</keyword>
<organism evidence="7 8">
    <name type="scientific">Aquipluma nitroreducens</name>
    <dbReference type="NCBI Taxonomy" id="2010828"/>
    <lineage>
        <taxon>Bacteria</taxon>
        <taxon>Pseudomonadati</taxon>
        <taxon>Bacteroidota</taxon>
        <taxon>Bacteroidia</taxon>
        <taxon>Marinilabiliales</taxon>
        <taxon>Prolixibacteraceae</taxon>
        <taxon>Aquipluma</taxon>
    </lineage>
</organism>
<dbReference type="Proteomes" id="UP001193389">
    <property type="component" value="Chromosome"/>
</dbReference>
<dbReference type="Gene3D" id="3.60.110.10">
    <property type="entry name" value="Carbon-nitrogen hydrolase"/>
    <property type="match status" value="1"/>
</dbReference>
<dbReference type="PANTHER" id="PTHR47799">
    <property type="entry name" value="OMEGA-AMIDASE YAFV"/>
    <property type="match status" value="1"/>
</dbReference>
<dbReference type="PANTHER" id="PTHR47799:SF1">
    <property type="entry name" value="OMEGA-AMIDASE YAFV"/>
    <property type="match status" value="1"/>
</dbReference>
<dbReference type="GO" id="GO:0106008">
    <property type="term" value="F:2-oxoglutaramate amidase activity"/>
    <property type="evidence" value="ECO:0007669"/>
    <property type="project" value="TreeGrafter"/>
</dbReference>
<dbReference type="EMBL" id="AP018694">
    <property type="protein sequence ID" value="BBE20319.1"/>
    <property type="molecule type" value="Genomic_DNA"/>
</dbReference>
<dbReference type="RefSeq" id="WP_318348479.1">
    <property type="nucleotide sequence ID" value="NZ_AP018694.1"/>
</dbReference>
<dbReference type="AlphaFoldDB" id="A0A5K7SFR8"/>
<proteinExistence type="inferred from homology"/>
<gene>
    <name evidence="7" type="ORF">AQPE_4510</name>
</gene>
<evidence type="ECO:0000259" key="6">
    <source>
        <dbReference type="PROSITE" id="PS50263"/>
    </source>
</evidence>
<evidence type="ECO:0000256" key="3">
    <source>
        <dbReference type="ARBA" id="ARBA00039118"/>
    </source>
</evidence>
<reference evidence="7" key="1">
    <citation type="journal article" date="2020" name="Int. J. Syst. Evol. Microbiol.">
        <title>Aquipluma nitroreducens gen. nov. sp. nov., a novel facultatively anaerobic bacterium isolated from a freshwater lake.</title>
        <authorList>
            <person name="Watanabe M."/>
            <person name="Kojima H."/>
            <person name="Fukui M."/>
        </authorList>
    </citation>
    <scope>NUCLEOTIDE SEQUENCE</scope>
    <source>
        <strain evidence="7">MeG22</strain>
    </source>
</reference>
<evidence type="ECO:0000256" key="2">
    <source>
        <dbReference type="ARBA" id="ARBA00022801"/>
    </source>
</evidence>
<dbReference type="KEGG" id="anf:AQPE_4510"/>
<protein>
    <recommendedName>
        <fullName evidence="5">Omega-amidase YafV</fullName>
        <ecNumber evidence="3">3.5.1.3</ecNumber>
    </recommendedName>
</protein>
<keyword evidence="8" id="KW-1185">Reference proteome</keyword>
<dbReference type="InterPro" id="IPR036526">
    <property type="entry name" value="C-N_Hydrolase_sf"/>
</dbReference>
<accession>A0A5K7SFR8</accession>
<name>A0A5K7SFR8_9BACT</name>
<evidence type="ECO:0000313" key="8">
    <source>
        <dbReference type="Proteomes" id="UP001193389"/>
    </source>
</evidence>
<evidence type="ECO:0000256" key="4">
    <source>
        <dbReference type="ARBA" id="ARBA00052904"/>
    </source>
</evidence>